<reference evidence="3 4" key="1">
    <citation type="journal article" date="2015" name="PeerJ">
        <title>First genomic representation of candidate bacterial phylum KSB3 points to enhanced environmental sensing as a trigger of wastewater bulking.</title>
        <authorList>
            <person name="Sekiguchi Y."/>
            <person name="Ohashi A."/>
            <person name="Parks D.H."/>
            <person name="Yamauchi T."/>
            <person name="Tyson G.W."/>
            <person name="Hugenholtz P."/>
        </authorList>
    </citation>
    <scope>NUCLEOTIDE SEQUENCE [LARGE SCALE GENOMIC DNA]</scope>
</reference>
<evidence type="ECO:0000259" key="2">
    <source>
        <dbReference type="Pfam" id="PF03787"/>
    </source>
</evidence>
<dbReference type="PANTHER" id="PTHR35579:SF6">
    <property type="entry name" value="DUF324 DOMAIN-CONTAINING PROTEIN"/>
    <property type="match status" value="1"/>
</dbReference>
<accession>A0A081C428</accession>
<evidence type="ECO:0000313" key="4">
    <source>
        <dbReference type="Proteomes" id="UP000030661"/>
    </source>
</evidence>
<dbReference type="STRING" id="1499967.U27_06317"/>
<protein>
    <submittedName>
        <fullName evidence="3">Uncharacterized protein predicted to be involved in DNA repair (RAMP)</fullName>
    </submittedName>
</protein>
<feature type="domain" description="CRISPR type III-associated protein" evidence="2">
    <location>
        <begin position="16"/>
        <end position="180"/>
    </location>
</feature>
<sequence>MQNKPIIGKIIVQGEVECLSPLHIGNGKDERSDLDVLLDAQGNLFIPATSLVGVLRHATKNIAPQEDWKTFWGYTSEKQDEQEPGQQSSMRCSDLICQSQTLKPVIRDGIEIDNITGIVKKQRKYDYELVERGTRFKLNMEFSYKEADKEFVRRMAATIYTLLNDKQIRLGAKTNSGFGEVFLLENTAKIYEFEFSPATKNDVLYWLTRNFSAKQPIAVDTLGTPFKINTNLFSINASFWLKNSLIVRSYSADPDAPDATHIMSGKNWILPGTSLKGAIRARAERIANTIFDVSKTESKAKADGIMRELFGYVEEDQNKDNKKKARIRVKEAVLPQFVSEMQTRIKVDRFTGGTIESALFETMPLFGGKLDKIINLQIQVRDCQEHEAGLLLLVLKDLWTGDLAVGGEKNVGRGVFQGIQAIIEWNGKKICLEEDFGKMTTQQKETLQGYVNALNSYLQPPQEEAHA</sequence>
<dbReference type="eggNOG" id="COG1337">
    <property type="taxonomic scope" value="Bacteria"/>
</dbReference>
<evidence type="ECO:0000313" key="3">
    <source>
        <dbReference type="EMBL" id="GAK59333.1"/>
    </source>
</evidence>
<proteinExistence type="predicted"/>
<dbReference type="CDD" id="cd09726">
    <property type="entry name" value="RAMP_I_III"/>
    <property type="match status" value="2"/>
</dbReference>
<dbReference type="PANTHER" id="PTHR35579">
    <property type="entry name" value="CRISPR SYSTEM CMS ENDORIBONUCLEASE CSM3"/>
    <property type="match status" value="1"/>
</dbReference>
<dbReference type="GO" id="GO:0051607">
    <property type="term" value="P:defense response to virus"/>
    <property type="evidence" value="ECO:0007669"/>
    <property type="project" value="UniProtKB-KW"/>
</dbReference>
<dbReference type="InterPro" id="IPR005537">
    <property type="entry name" value="RAMP_III_fam"/>
</dbReference>
<evidence type="ECO:0000256" key="1">
    <source>
        <dbReference type="ARBA" id="ARBA00023118"/>
    </source>
</evidence>
<dbReference type="HOGENOM" id="CLU_041901_0_0_0"/>
<keyword evidence="4" id="KW-1185">Reference proteome</keyword>
<organism evidence="3 4">
    <name type="scientific">Vecturithrix granuli</name>
    <dbReference type="NCBI Taxonomy" id="1499967"/>
    <lineage>
        <taxon>Bacteria</taxon>
        <taxon>Candidatus Moduliflexota</taxon>
        <taxon>Candidatus Vecturitrichia</taxon>
        <taxon>Candidatus Vecturitrichales</taxon>
        <taxon>Candidatus Vecturitrichaceae</taxon>
        <taxon>Candidatus Vecturithrix</taxon>
    </lineage>
</organism>
<dbReference type="Pfam" id="PF03787">
    <property type="entry name" value="RAMPs"/>
    <property type="match status" value="2"/>
</dbReference>
<gene>
    <name evidence="3" type="ORF">U27_06317</name>
</gene>
<dbReference type="Proteomes" id="UP000030661">
    <property type="component" value="Unassembled WGS sequence"/>
</dbReference>
<name>A0A081C428_VECG1</name>
<feature type="domain" description="CRISPR type III-associated protein" evidence="2">
    <location>
        <begin position="265"/>
        <end position="416"/>
    </location>
</feature>
<dbReference type="InterPro" id="IPR052216">
    <property type="entry name" value="CRISPR_Csm3_endoribonuclease"/>
</dbReference>
<keyword evidence="1" id="KW-0051">Antiviral defense</keyword>
<dbReference type="AlphaFoldDB" id="A0A081C428"/>
<dbReference type="EMBL" id="DF820470">
    <property type="protein sequence ID" value="GAK59333.1"/>
    <property type="molecule type" value="Genomic_DNA"/>
</dbReference>